<name>E1R700_SEDSS</name>
<reference evidence="6 7" key="1">
    <citation type="journal article" date="2010" name="Stand. Genomic Sci.">
        <title>Complete genome sequence of Spirochaeta smaragdinae type strain (SEBR 4228).</title>
        <authorList>
            <person name="Mavromatis K."/>
            <person name="Yasawong M."/>
            <person name="Chertkov O."/>
            <person name="Lapidus A."/>
            <person name="Lucas S."/>
            <person name="Nolan M."/>
            <person name="Del Rio T.G."/>
            <person name="Tice H."/>
            <person name="Cheng J.F."/>
            <person name="Pitluck S."/>
            <person name="Liolios K."/>
            <person name="Ivanova N."/>
            <person name="Tapia R."/>
            <person name="Han C."/>
            <person name="Bruce D."/>
            <person name="Goodwin L."/>
            <person name="Pati A."/>
            <person name="Chen A."/>
            <person name="Palaniappan K."/>
            <person name="Land M."/>
            <person name="Hauser L."/>
            <person name="Chang Y.J."/>
            <person name="Jeffries C.D."/>
            <person name="Detter J.C."/>
            <person name="Rohde M."/>
            <person name="Brambilla E."/>
            <person name="Spring S."/>
            <person name="Goker M."/>
            <person name="Sikorski J."/>
            <person name="Woyke T."/>
            <person name="Bristow J."/>
            <person name="Eisen J.A."/>
            <person name="Markowitz V."/>
            <person name="Hugenholtz P."/>
            <person name="Klenk H.P."/>
            <person name="Kyrpides N.C."/>
        </authorList>
    </citation>
    <scope>NUCLEOTIDE SEQUENCE [LARGE SCALE GENOMIC DNA]</scope>
    <source>
        <strain evidence="7">DSM 11293 / JCM 15392 / SEBR 4228</strain>
    </source>
</reference>
<comment type="similarity">
    <text evidence="4">Belongs to the CitD family.</text>
</comment>
<evidence type="ECO:0000256" key="1">
    <source>
        <dbReference type="ARBA" id="ARBA00004496"/>
    </source>
</evidence>
<comment type="subcellular location">
    <subcellularLocation>
        <location evidence="1 4">Cytoplasm</location>
    </subcellularLocation>
</comment>
<evidence type="ECO:0000256" key="4">
    <source>
        <dbReference type="HAMAP-Rule" id="MF_00805"/>
    </source>
</evidence>
<dbReference type="HOGENOM" id="CLU_158489_0_0_12"/>
<keyword evidence="6" id="KW-0456">Lyase</keyword>
<dbReference type="AlphaFoldDB" id="E1R700"/>
<accession>E1R700</accession>
<comment type="subunit">
    <text evidence="4">Oligomer with a subunit composition of (alpha,beta,gamma)6.</text>
</comment>
<keyword evidence="2 4" id="KW-0963">Cytoplasm</keyword>
<dbReference type="NCBIfam" id="TIGR01608">
    <property type="entry name" value="citD"/>
    <property type="match status" value="1"/>
</dbReference>
<evidence type="ECO:0000256" key="2">
    <source>
        <dbReference type="ARBA" id="ARBA00022490"/>
    </source>
</evidence>
<feature type="modified residue" description="O-(phosphoribosyl dephospho-coenzyme A)serine" evidence="4 5">
    <location>
        <position position="14"/>
    </location>
</feature>
<evidence type="ECO:0000256" key="3">
    <source>
        <dbReference type="ARBA" id="ARBA00022553"/>
    </source>
</evidence>
<evidence type="ECO:0000313" key="6">
    <source>
        <dbReference type="EMBL" id="ADK81327.1"/>
    </source>
</evidence>
<dbReference type="NCBIfam" id="NF009726">
    <property type="entry name" value="PRK13253.1"/>
    <property type="match status" value="1"/>
</dbReference>
<dbReference type="OrthoDB" id="1120942at2"/>
<dbReference type="Proteomes" id="UP000002318">
    <property type="component" value="Chromosome"/>
</dbReference>
<evidence type="ECO:0000313" key="7">
    <source>
        <dbReference type="Proteomes" id="UP000002318"/>
    </source>
</evidence>
<dbReference type="RefSeq" id="WP_013254790.1">
    <property type="nucleotide sequence ID" value="NC_014364.1"/>
</dbReference>
<dbReference type="Pfam" id="PF06857">
    <property type="entry name" value="ACP"/>
    <property type="match status" value="1"/>
</dbReference>
<dbReference type="InterPro" id="IPR023439">
    <property type="entry name" value="Mal_deCO2ase/Cit_lyase_ACP"/>
</dbReference>
<keyword evidence="7" id="KW-1185">Reference proteome</keyword>
<dbReference type="KEGG" id="ssm:Spirs_2211"/>
<dbReference type="HAMAP" id="MF_00805">
    <property type="entry name" value="CitD"/>
    <property type="match status" value="1"/>
</dbReference>
<dbReference type="GO" id="GO:0016829">
    <property type="term" value="F:lyase activity"/>
    <property type="evidence" value="ECO:0007669"/>
    <property type="project" value="UniProtKB-KW"/>
</dbReference>
<dbReference type="InterPro" id="IPR006495">
    <property type="entry name" value="CitD"/>
</dbReference>
<keyword evidence="3 4" id="KW-0597">Phosphoprotein</keyword>
<dbReference type="PIRSF" id="PIRSF002736">
    <property type="entry name" value="Citrt_lyas_gamma"/>
    <property type="match status" value="1"/>
</dbReference>
<proteinExistence type="inferred from homology"/>
<sequence length="96" mass="10511">MTIVKKAVAGTMESSDIMIVVDKPEGKGIHVTLESPVKKQFGDRIKEVILDSAKKVGVKDADIKAIDKGALDCVIMARATTALYRACESIDYQWEK</sequence>
<dbReference type="eggNOG" id="COG3052">
    <property type="taxonomic scope" value="Bacteria"/>
</dbReference>
<organism evidence="6 7">
    <name type="scientific">Sediminispirochaeta smaragdinae (strain DSM 11293 / JCM 15392 / SEBR 4228)</name>
    <name type="common">Spirochaeta smaragdinae</name>
    <dbReference type="NCBI Taxonomy" id="573413"/>
    <lineage>
        <taxon>Bacteria</taxon>
        <taxon>Pseudomonadati</taxon>
        <taxon>Spirochaetota</taxon>
        <taxon>Spirochaetia</taxon>
        <taxon>Spirochaetales</taxon>
        <taxon>Spirochaetaceae</taxon>
        <taxon>Sediminispirochaeta</taxon>
    </lineage>
</organism>
<dbReference type="GO" id="GO:0005737">
    <property type="term" value="C:cytoplasm"/>
    <property type="evidence" value="ECO:0007669"/>
    <property type="project" value="UniProtKB-SubCell"/>
</dbReference>
<gene>
    <name evidence="4" type="primary">citD</name>
    <name evidence="6" type="ordered locus">Spirs_2211</name>
</gene>
<comment type="function">
    <text evidence="4">Covalent carrier of the coenzyme of citrate lyase.</text>
</comment>
<dbReference type="EMBL" id="CP002116">
    <property type="protein sequence ID" value="ADK81327.1"/>
    <property type="molecule type" value="Genomic_DNA"/>
</dbReference>
<protein>
    <recommendedName>
        <fullName evidence="4">Citrate lyase acyl carrier protein</fullName>
    </recommendedName>
    <alternativeName>
        <fullName evidence="4">Citrate lyase gamma chain</fullName>
    </alternativeName>
</protein>
<dbReference type="STRING" id="573413.Spirs_2211"/>
<evidence type="ECO:0000256" key="5">
    <source>
        <dbReference type="PIRSR" id="PIRSR002736-50"/>
    </source>
</evidence>